<gene>
    <name evidence="1" type="ORF">C2G38_2113038</name>
</gene>
<dbReference type="AlphaFoldDB" id="A0A397UDJ6"/>
<sequence length="62" mass="7109">MAKIEGFSDRLKKNGTIAKMEQVDANAVLVFLKNSGFKGKLLPRKEKMFWSKLLVVLIYKVH</sequence>
<evidence type="ECO:0000313" key="2">
    <source>
        <dbReference type="Proteomes" id="UP000266673"/>
    </source>
</evidence>
<evidence type="ECO:0000313" key="1">
    <source>
        <dbReference type="EMBL" id="RIB07681.1"/>
    </source>
</evidence>
<protein>
    <submittedName>
        <fullName evidence="1">Uncharacterized protein</fullName>
    </submittedName>
</protein>
<organism evidence="1 2">
    <name type="scientific">Gigaspora rosea</name>
    <dbReference type="NCBI Taxonomy" id="44941"/>
    <lineage>
        <taxon>Eukaryota</taxon>
        <taxon>Fungi</taxon>
        <taxon>Fungi incertae sedis</taxon>
        <taxon>Mucoromycota</taxon>
        <taxon>Glomeromycotina</taxon>
        <taxon>Glomeromycetes</taxon>
        <taxon>Diversisporales</taxon>
        <taxon>Gigasporaceae</taxon>
        <taxon>Gigaspora</taxon>
    </lineage>
</organism>
<accession>A0A397UDJ6</accession>
<comment type="caution">
    <text evidence="1">The sequence shown here is derived from an EMBL/GenBank/DDBJ whole genome shotgun (WGS) entry which is preliminary data.</text>
</comment>
<dbReference type="OrthoDB" id="2319667at2759"/>
<dbReference type="Proteomes" id="UP000266673">
    <property type="component" value="Unassembled WGS sequence"/>
</dbReference>
<reference evidence="1 2" key="1">
    <citation type="submission" date="2018-06" db="EMBL/GenBank/DDBJ databases">
        <title>Comparative genomics reveals the genomic features of Rhizophagus irregularis, R. cerebriforme, R. diaphanum and Gigaspora rosea, and their symbiotic lifestyle signature.</title>
        <authorList>
            <person name="Morin E."/>
            <person name="San Clemente H."/>
            <person name="Chen E.C.H."/>
            <person name="De La Providencia I."/>
            <person name="Hainaut M."/>
            <person name="Kuo A."/>
            <person name="Kohler A."/>
            <person name="Murat C."/>
            <person name="Tang N."/>
            <person name="Roy S."/>
            <person name="Loubradou J."/>
            <person name="Henrissat B."/>
            <person name="Grigoriev I.V."/>
            <person name="Corradi N."/>
            <person name="Roux C."/>
            <person name="Martin F.M."/>
        </authorList>
    </citation>
    <scope>NUCLEOTIDE SEQUENCE [LARGE SCALE GENOMIC DNA]</scope>
    <source>
        <strain evidence="1 2">DAOM 194757</strain>
    </source>
</reference>
<name>A0A397UDJ6_9GLOM</name>
<keyword evidence="2" id="KW-1185">Reference proteome</keyword>
<dbReference type="EMBL" id="QKWP01001618">
    <property type="protein sequence ID" value="RIB07681.1"/>
    <property type="molecule type" value="Genomic_DNA"/>
</dbReference>
<proteinExistence type="predicted"/>